<dbReference type="Pfam" id="PF07195">
    <property type="entry name" value="FliD_C"/>
    <property type="match status" value="1"/>
</dbReference>
<keyword evidence="5" id="KW-0964">Secreted</keyword>
<comment type="subunit">
    <text evidence="2 5">Homopentamer.</text>
</comment>
<evidence type="ECO:0000256" key="6">
    <source>
        <dbReference type="SAM" id="MobiDB-lite"/>
    </source>
</evidence>
<keyword evidence="4 5" id="KW-0975">Bacterial flagellum</keyword>
<dbReference type="Proteomes" id="UP000669060">
    <property type="component" value="Unassembled WGS sequence"/>
</dbReference>
<comment type="function">
    <text evidence="5">Required for morphogenesis and for the elongation of the flagellar filament by facilitating polymerization of the flagellin monomers at the tip of growing filament. Forms a capping structure, which prevents flagellin subunits (transported through the central channel of the flagellum) from leaking out without polymerization at the distal end.</text>
</comment>
<feature type="compositionally biased region" description="Low complexity" evidence="6">
    <location>
        <begin position="196"/>
        <end position="205"/>
    </location>
</feature>
<accession>A0ABS3TRP2</accession>
<dbReference type="InterPro" id="IPR040026">
    <property type="entry name" value="FliD"/>
</dbReference>
<reference evidence="9 10" key="1">
    <citation type="submission" date="2020-12" db="EMBL/GenBank/DDBJ databases">
        <title>Pseudomonas schmalbachii sp. nov. isolated from millipede gut.</title>
        <authorList>
            <person name="Shelomi M."/>
        </authorList>
    </citation>
    <scope>NUCLEOTIDE SEQUENCE [LARGE SCALE GENOMIC DNA]</scope>
    <source>
        <strain evidence="9 10">Milli4</strain>
    </source>
</reference>
<keyword evidence="9" id="KW-0282">Flagellum</keyword>
<comment type="subcellular location">
    <subcellularLocation>
        <location evidence="5">Secreted</location>
    </subcellularLocation>
    <subcellularLocation>
        <location evidence="5">Bacterial flagellum</location>
    </subcellularLocation>
</comment>
<comment type="similarity">
    <text evidence="1 5">Belongs to the FliD family.</text>
</comment>
<keyword evidence="9" id="KW-0969">Cilium</keyword>
<evidence type="ECO:0000313" key="9">
    <source>
        <dbReference type="EMBL" id="MBO3275788.1"/>
    </source>
</evidence>
<dbReference type="PANTHER" id="PTHR30288">
    <property type="entry name" value="FLAGELLAR CAP/ASSEMBLY PROTEIN FLID"/>
    <property type="match status" value="1"/>
</dbReference>
<comment type="caution">
    <text evidence="9">The sequence shown here is derived from an EMBL/GenBank/DDBJ whole genome shotgun (WGS) entry which is preliminary data.</text>
</comment>
<dbReference type="PANTHER" id="PTHR30288:SF0">
    <property type="entry name" value="FLAGELLAR HOOK-ASSOCIATED PROTEIN 2"/>
    <property type="match status" value="1"/>
</dbReference>
<evidence type="ECO:0000256" key="5">
    <source>
        <dbReference type="RuleBase" id="RU362066"/>
    </source>
</evidence>
<dbReference type="EMBL" id="JAELYA010000003">
    <property type="protein sequence ID" value="MBO3275788.1"/>
    <property type="molecule type" value="Genomic_DNA"/>
</dbReference>
<evidence type="ECO:0000313" key="10">
    <source>
        <dbReference type="Proteomes" id="UP000669060"/>
    </source>
</evidence>
<sequence>MTSITGLGSGLDINGIVSALVSAEKTPKQNQIDKLSKATTSKITALGSLKSAISDFQTALSSLNKPESFQGRSVSSSKTDVLTATGTPKAGVGSYQVEVKQLAQGSKVALAAIPANGSEAATFGKGSLTVKVGDTELPAIEVDESNNTLAGLRDAINKAGKEQGVSATIVTDAQGARLVLSSSKMGDGHDIAVSVSGDDGSGSASLEDLAFTPSAAPSDPDVVDPPVPDDPKAPRMLSRARSAELSIDGLLVRSDSNTVEDAIEGVTLNLKSLTKAGEPLSVDVGLDTGGVKSNIKKFVDAYNKLMGVIKEQTVVTSVGEGKTPVTGALVGDATVRSLVSTMRNELVTTNGDGGVRVLADLGIMTKQDGTLELDSTKLDKAVSENFEDIASLFAGDNGLAARMTNKLKPYTDTGGVLELRNKALQGTLSSVDKQQEDLNRRISALQERLLKQFNAMDALVGNLQSTANSLTNQLASLPFANKS</sequence>
<evidence type="ECO:0000256" key="1">
    <source>
        <dbReference type="ARBA" id="ARBA00009764"/>
    </source>
</evidence>
<evidence type="ECO:0000259" key="7">
    <source>
        <dbReference type="Pfam" id="PF02465"/>
    </source>
</evidence>
<dbReference type="InterPro" id="IPR010810">
    <property type="entry name" value="Flagellin_hook_IN_motif"/>
</dbReference>
<evidence type="ECO:0000256" key="4">
    <source>
        <dbReference type="ARBA" id="ARBA00023143"/>
    </source>
</evidence>
<gene>
    <name evidence="9" type="primary">fliD</name>
    <name evidence="9" type="ORF">JFY56_11175</name>
</gene>
<dbReference type="Pfam" id="PF07196">
    <property type="entry name" value="Flagellin_IN"/>
    <property type="match status" value="1"/>
</dbReference>
<protein>
    <recommendedName>
        <fullName evidence="5">Flagellar hook-associated protein 2</fullName>
        <shortName evidence="5">HAP2</shortName>
    </recommendedName>
    <alternativeName>
        <fullName evidence="5">Flagellar cap protein</fullName>
    </alternativeName>
</protein>
<dbReference type="RefSeq" id="WP_208313727.1">
    <property type="nucleotide sequence ID" value="NZ_JAELYA010000003.1"/>
</dbReference>
<keyword evidence="3" id="KW-0175">Coiled coil</keyword>
<feature type="domain" description="Flagellar hook-associated protein 2 N-terminal" evidence="7">
    <location>
        <begin position="9"/>
        <end position="105"/>
    </location>
</feature>
<name>A0ABS3TRP2_9PSED</name>
<dbReference type="Pfam" id="PF02465">
    <property type="entry name" value="FliD_N"/>
    <property type="match status" value="1"/>
</dbReference>
<feature type="region of interest" description="Disordered" evidence="6">
    <location>
        <begin position="196"/>
        <end position="233"/>
    </location>
</feature>
<keyword evidence="10" id="KW-1185">Reference proteome</keyword>
<evidence type="ECO:0000259" key="8">
    <source>
        <dbReference type="Pfam" id="PF07195"/>
    </source>
</evidence>
<dbReference type="InterPro" id="IPR010809">
    <property type="entry name" value="FliD_C"/>
</dbReference>
<evidence type="ECO:0000256" key="2">
    <source>
        <dbReference type="ARBA" id="ARBA00011255"/>
    </source>
</evidence>
<keyword evidence="9" id="KW-0966">Cell projection</keyword>
<dbReference type="InterPro" id="IPR003481">
    <property type="entry name" value="FliD_N"/>
</dbReference>
<feature type="domain" description="Flagellar hook-associated protein 2 C-terminal" evidence="8">
    <location>
        <begin position="240"/>
        <end position="464"/>
    </location>
</feature>
<organism evidence="9 10">
    <name type="scientific">Pseudomonas schmalbachii</name>
    <dbReference type="NCBI Taxonomy" id="2816993"/>
    <lineage>
        <taxon>Bacteria</taxon>
        <taxon>Pseudomonadati</taxon>
        <taxon>Pseudomonadota</taxon>
        <taxon>Gammaproteobacteria</taxon>
        <taxon>Pseudomonadales</taxon>
        <taxon>Pseudomonadaceae</taxon>
        <taxon>Pseudomonas</taxon>
    </lineage>
</organism>
<proteinExistence type="inferred from homology"/>
<evidence type="ECO:0000256" key="3">
    <source>
        <dbReference type="ARBA" id="ARBA00023054"/>
    </source>
</evidence>